<reference evidence="7 8" key="1">
    <citation type="journal article" date="2015" name="Nature">
        <title>rRNA introns, odd ribosomes, and small enigmatic genomes across a large radiation of phyla.</title>
        <authorList>
            <person name="Brown C.T."/>
            <person name="Hug L.A."/>
            <person name="Thomas B.C."/>
            <person name="Sharon I."/>
            <person name="Castelle C.J."/>
            <person name="Singh A."/>
            <person name="Wilkins M.J."/>
            <person name="Williams K.H."/>
            <person name="Banfield J.F."/>
        </authorList>
    </citation>
    <scope>NUCLEOTIDE SEQUENCE [LARGE SCALE GENOMIC DNA]</scope>
</reference>
<dbReference type="InterPro" id="IPR013325">
    <property type="entry name" value="RNA_pol_sigma_r2"/>
</dbReference>
<accession>A0A0G0EPX3</accession>
<dbReference type="SUPFAM" id="SSF88659">
    <property type="entry name" value="Sigma3 and sigma4 domains of RNA polymerase sigma factors"/>
    <property type="match status" value="1"/>
</dbReference>
<evidence type="ECO:0000256" key="3">
    <source>
        <dbReference type="ARBA" id="ARBA00023082"/>
    </source>
</evidence>
<keyword evidence="4" id="KW-0804">Transcription</keyword>
<keyword evidence="3" id="KW-0731">Sigma factor</keyword>
<evidence type="ECO:0000256" key="4">
    <source>
        <dbReference type="ARBA" id="ARBA00023163"/>
    </source>
</evidence>
<comment type="similarity">
    <text evidence="1">Belongs to the sigma-70 factor family. ECF subfamily.</text>
</comment>
<dbReference type="Gene3D" id="1.10.10.10">
    <property type="entry name" value="Winged helix-like DNA-binding domain superfamily/Winged helix DNA-binding domain"/>
    <property type="match status" value="1"/>
</dbReference>
<dbReference type="Pfam" id="PF08281">
    <property type="entry name" value="Sigma70_r4_2"/>
    <property type="match status" value="1"/>
</dbReference>
<dbReference type="SUPFAM" id="SSF88946">
    <property type="entry name" value="Sigma2 domain of RNA polymerase sigma factors"/>
    <property type="match status" value="1"/>
</dbReference>
<name>A0A0G0EPX3_UNCC3</name>
<dbReference type="InterPro" id="IPR013324">
    <property type="entry name" value="RNA_pol_sigma_r3/r4-like"/>
</dbReference>
<dbReference type="Proteomes" id="UP000034581">
    <property type="component" value="Unassembled WGS sequence"/>
</dbReference>
<comment type="caution">
    <text evidence="7">The sequence shown here is derived from an EMBL/GenBank/DDBJ whole genome shotgun (WGS) entry which is preliminary data.</text>
</comment>
<proteinExistence type="inferred from homology"/>
<evidence type="ECO:0000313" key="8">
    <source>
        <dbReference type="Proteomes" id="UP000034581"/>
    </source>
</evidence>
<dbReference type="NCBIfam" id="TIGR02937">
    <property type="entry name" value="sigma70-ECF"/>
    <property type="match status" value="1"/>
</dbReference>
<dbReference type="EMBL" id="LBQB01000007">
    <property type="protein sequence ID" value="KKP69372.1"/>
    <property type="molecule type" value="Genomic_DNA"/>
</dbReference>
<dbReference type="InterPro" id="IPR014284">
    <property type="entry name" value="RNA_pol_sigma-70_dom"/>
</dbReference>
<dbReference type="InterPro" id="IPR036388">
    <property type="entry name" value="WH-like_DNA-bd_sf"/>
</dbReference>
<dbReference type="STRING" id="1618350.UR67_C0007G0077"/>
<dbReference type="InterPro" id="IPR039425">
    <property type="entry name" value="RNA_pol_sigma-70-like"/>
</dbReference>
<sequence>MNTKSREYKNLSDEEIVKLVISKDHNLYEFLVRRYQKKLLSYVGYYIPDYDKAADVVQDVFIKSYINLQGFNSHLKFSSWLYRIAHNESINAIKKYHREVSLEGNENFEAVFLDHTKNIEEIFEKKELRENLKRAVHRLPFKYEEVIILYYFEEKSYEEISDVLRISLGAVGTRINRAKKMLVELYTQHP</sequence>
<keyword evidence="2" id="KW-0805">Transcription regulation</keyword>
<evidence type="ECO:0000256" key="2">
    <source>
        <dbReference type="ARBA" id="ARBA00023015"/>
    </source>
</evidence>
<evidence type="ECO:0000256" key="1">
    <source>
        <dbReference type="ARBA" id="ARBA00010641"/>
    </source>
</evidence>
<dbReference type="AlphaFoldDB" id="A0A0G0EPX3"/>
<organism evidence="7 8">
    <name type="scientific">candidate division CPR3 bacterium GW2011_GWF2_35_18</name>
    <dbReference type="NCBI Taxonomy" id="1618350"/>
    <lineage>
        <taxon>Bacteria</taxon>
        <taxon>Bacteria division CPR3</taxon>
    </lineage>
</organism>
<feature type="domain" description="RNA polymerase sigma-70 region 2" evidence="5">
    <location>
        <begin position="31"/>
        <end position="98"/>
    </location>
</feature>
<feature type="domain" description="RNA polymerase sigma factor 70 region 4 type 2" evidence="6">
    <location>
        <begin position="130"/>
        <end position="182"/>
    </location>
</feature>
<dbReference type="GO" id="GO:0016987">
    <property type="term" value="F:sigma factor activity"/>
    <property type="evidence" value="ECO:0007669"/>
    <property type="project" value="UniProtKB-KW"/>
</dbReference>
<evidence type="ECO:0000313" key="7">
    <source>
        <dbReference type="EMBL" id="KKP69372.1"/>
    </source>
</evidence>
<dbReference type="PANTHER" id="PTHR43133:SF51">
    <property type="entry name" value="RNA POLYMERASE SIGMA FACTOR"/>
    <property type="match status" value="1"/>
</dbReference>
<dbReference type="GO" id="GO:0003677">
    <property type="term" value="F:DNA binding"/>
    <property type="evidence" value="ECO:0007669"/>
    <property type="project" value="InterPro"/>
</dbReference>
<protein>
    <submittedName>
        <fullName evidence="7">RNA polymerase, sigma-24 subunit, ECF subfamily</fullName>
    </submittedName>
</protein>
<dbReference type="Gene3D" id="1.10.1740.10">
    <property type="match status" value="1"/>
</dbReference>
<dbReference type="InterPro" id="IPR013249">
    <property type="entry name" value="RNA_pol_sigma70_r4_t2"/>
</dbReference>
<gene>
    <name evidence="7" type="ORF">UR67_C0007G0077</name>
</gene>
<dbReference type="Pfam" id="PF04542">
    <property type="entry name" value="Sigma70_r2"/>
    <property type="match status" value="1"/>
</dbReference>
<evidence type="ECO:0000259" key="5">
    <source>
        <dbReference type="Pfam" id="PF04542"/>
    </source>
</evidence>
<dbReference type="PANTHER" id="PTHR43133">
    <property type="entry name" value="RNA POLYMERASE ECF-TYPE SIGMA FACTO"/>
    <property type="match status" value="1"/>
</dbReference>
<dbReference type="GO" id="GO:0006352">
    <property type="term" value="P:DNA-templated transcription initiation"/>
    <property type="evidence" value="ECO:0007669"/>
    <property type="project" value="InterPro"/>
</dbReference>
<evidence type="ECO:0000259" key="6">
    <source>
        <dbReference type="Pfam" id="PF08281"/>
    </source>
</evidence>
<dbReference type="InterPro" id="IPR007627">
    <property type="entry name" value="RNA_pol_sigma70_r2"/>
</dbReference>
<dbReference type="CDD" id="cd06171">
    <property type="entry name" value="Sigma70_r4"/>
    <property type="match status" value="1"/>
</dbReference>